<feature type="transmembrane region" description="Helical" evidence="1">
    <location>
        <begin position="67"/>
        <end position="89"/>
    </location>
</feature>
<keyword evidence="1" id="KW-1133">Transmembrane helix</keyword>
<name>A0A2K8KCN4_9RHOB</name>
<feature type="transmembrane region" description="Helical" evidence="1">
    <location>
        <begin position="101"/>
        <end position="119"/>
    </location>
</feature>
<keyword evidence="1" id="KW-0472">Membrane</keyword>
<dbReference type="EMBL" id="CP024899">
    <property type="protein sequence ID" value="ATX67184.1"/>
    <property type="molecule type" value="Genomic_DNA"/>
</dbReference>
<feature type="transmembrane region" description="Helical" evidence="1">
    <location>
        <begin position="186"/>
        <end position="206"/>
    </location>
</feature>
<evidence type="ECO:0000256" key="1">
    <source>
        <dbReference type="SAM" id="Phobius"/>
    </source>
</evidence>
<keyword evidence="1" id="KW-0812">Transmembrane</keyword>
<dbReference type="RefSeq" id="WP_071481627.1">
    <property type="nucleotide sequence ID" value="NZ_CP024899.1"/>
</dbReference>
<dbReference type="InterPro" id="IPR018688">
    <property type="entry name" value="PpoB2-like"/>
</dbReference>
<reference evidence="2 3" key="1">
    <citation type="submission" date="2017-11" db="EMBL/GenBank/DDBJ databases">
        <title>Revised Sequence and Annotation of the Rhodobaca barguzinensis strain alga05 Genome.</title>
        <authorList>
            <person name="Kopejtka K."/>
            <person name="Tomasch J.M."/>
            <person name="Bunk B."/>
            <person name="Koblizek M."/>
        </authorList>
    </citation>
    <scope>NUCLEOTIDE SEQUENCE [LARGE SCALE GENOMIC DNA]</scope>
    <source>
        <strain evidence="3">alga05</strain>
    </source>
</reference>
<dbReference type="AlphaFoldDB" id="A0A2K8KCN4"/>
<dbReference type="KEGG" id="rbg:BG454_16310"/>
<dbReference type="Pfam" id="PF09948">
    <property type="entry name" value="PpoB2"/>
    <property type="match status" value="1"/>
</dbReference>
<proteinExistence type="predicted"/>
<feature type="transmembrane region" description="Helical" evidence="1">
    <location>
        <begin position="238"/>
        <end position="257"/>
    </location>
</feature>
<gene>
    <name evidence="2" type="ORF">BG454_16310</name>
</gene>
<evidence type="ECO:0000313" key="3">
    <source>
        <dbReference type="Proteomes" id="UP000228948"/>
    </source>
</evidence>
<accession>A0A2K8KCN4</accession>
<protein>
    <submittedName>
        <fullName evidence="2">Metal-binding protein</fullName>
    </submittedName>
</protein>
<sequence>MQLASGLRKLRAPHWLGFYGAVILAWSLLYAMQLPPDLIAAANLYGAEFWEALCRIEPGLAGAPNILLMWALMSAAMMAPTALPALATWDDLVQSANAQGFGLLLGGYILVWLGFAVLATGAQLALTGGGLLNPLGESVNIWLTALLLAGAGLYQFSTLKDACLSKCRRPLTFFIQHWNEGPWRMGLRLGAACLGCCWALMALAFIGGTMNLLWMGGAMVLMTLEKLPAIGAILTRPLGYLLIVSSAAVVFFELGGWT</sequence>
<keyword evidence="3" id="KW-1185">Reference proteome</keyword>
<feature type="transmembrane region" description="Helical" evidence="1">
    <location>
        <begin position="12"/>
        <end position="32"/>
    </location>
</feature>
<dbReference type="OrthoDB" id="164118at2"/>
<dbReference type="Proteomes" id="UP000228948">
    <property type="component" value="Chromosome"/>
</dbReference>
<organism evidence="2 3">
    <name type="scientific">Roseinatronobacter bogoriensis subsp. barguzinensis</name>
    <dbReference type="NCBI Taxonomy" id="441209"/>
    <lineage>
        <taxon>Bacteria</taxon>
        <taxon>Pseudomonadati</taxon>
        <taxon>Pseudomonadota</taxon>
        <taxon>Alphaproteobacteria</taxon>
        <taxon>Rhodobacterales</taxon>
        <taxon>Paracoccaceae</taxon>
        <taxon>Roseinatronobacter</taxon>
    </lineage>
</organism>
<dbReference type="STRING" id="441209.GCA_001870665_03047"/>
<feature type="transmembrane region" description="Helical" evidence="1">
    <location>
        <begin position="139"/>
        <end position="159"/>
    </location>
</feature>
<evidence type="ECO:0000313" key="2">
    <source>
        <dbReference type="EMBL" id="ATX67184.1"/>
    </source>
</evidence>